<dbReference type="InterPro" id="IPR045891">
    <property type="entry name" value="ZIP9"/>
</dbReference>
<reference evidence="3" key="2">
    <citation type="submission" date="2025-05" db="UniProtKB">
        <authorList>
            <consortium name="EnsemblMetazoa"/>
        </authorList>
    </citation>
    <scope>IDENTIFICATION</scope>
    <source>
        <strain evidence="3">Foshan</strain>
    </source>
</reference>
<dbReference type="PANTHER" id="PTHR16133:SF0">
    <property type="entry name" value="ZINC_IRON REGULATED TRANSPORTER-RELATED PROTEIN 102B, ISOFORM E"/>
    <property type="match status" value="1"/>
</dbReference>
<accession>A0ABM1YAV3</accession>
<reference evidence="4" key="1">
    <citation type="journal article" date="2015" name="Proc. Natl. Acad. Sci. U.S.A.">
        <title>Genome sequence of the Asian Tiger mosquito, Aedes albopictus, reveals insights into its biology, genetics, and evolution.</title>
        <authorList>
            <person name="Chen X.G."/>
            <person name="Jiang X."/>
            <person name="Gu J."/>
            <person name="Xu M."/>
            <person name="Wu Y."/>
            <person name="Deng Y."/>
            <person name="Zhang C."/>
            <person name="Bonizzoni M."/>
            <person name="Dermauw W."/>
            <person name="Vontas J."/>
            <person name="Armbruster P."/>
            <person name="Huang X."/>
            <person name="Yang Y."/>
            <person name="Zhang H."/>
            <person name="He W."/>
            <person name="Peng H."/>
            <person name="Liu Y."/>
            <person name="Wu K."/>
            <person name="Chen J."/>
            <person name="Lirakis M."/>
            <person name="Topalis P."/>
            <person name="Van Leeuwen T."/>
            <person name="Hall A.B."/>
            <person name="Jiang X."/>
            <person name="Thorpe C."/>
            <person name="Mueller R.L."/>
            <person name="Sun C."/>
            <person name="Waterhouse R.M."/>
            <person name="Yan G."/>
            <person name="Tu Z.J."/>
            <person name="Fang X."/>
            <person name="James A.A."/>
        </authorList>
    </citation>
    <scope>NUCLEOTIDE SEQUENCE [LARGE SCALE GENOMIC DNA]</scope>
    <source>
        <strain evidence="4">Foshan</strain>
    </source>
</reference>
<organism evidence="3 4">
    <name type="scientific">Aedes albopictus</name>
    <name type="common">Asian tiger mosquito</name>
    <name type="synonym">Stegomyia albopicta</name>
    <dbReference type="NCBI Taxonomy" id="7160"/>
    <lineage>
        <taxon>Eukaryota</taxon>
        <taxon>Metazoa</taxon>
        <taxon>Ecdysozoa</taxon>
        <taxon>Arthropoda</taxon>
        <taxon>Hexapoda</taxon>
        <taxon>Insecta</taxon>
        <taxon>Pterygota</taxon>
        <taxon>Neoptera</taxon>
        <taxon>Endopterygota</taxon>
        <taxon>Diptera</taxon>
        <taxon>Nematocera</taxon>
        <taxon>Culicoidea</taxon>
        <taxon>Culicidae</taxon>
        <taxon>Culicinae</taxon>
        <taxon>Aedini</taxon>
        <taxon>Aedes</taxon>
        <taxon>Stegomyia</taxon>
    </lineage>
</organism>
<evidence type="ECO:0000256" key="2">
    <source>
        <dbReference type="SAM" id="Phobius"/>
    </source>
</evidence>
<keyword evidence="2" id="KW-0812">Transmembrane</keyword>
<keyword evidence="2" id="KW-0472">Membrane</keyword>
<keyword evidence="4" id="KW-1185">Reference proteome</keyword>
<evidence type="ECO:0000256" key="1">
    <source>
        <dbReference type="ARBA" id="ARBA00004127"/>
    </source>
</evidence>
<dbReference type="Proteomes" id="UP000069940">
    <property type="component" value="Unassembled WGS sequence"/>
</dbReference>
<proteinExistence type="predicted"/>
<comment type="subcellular location">
    <subcellularLocation>
        <location evidence="1">Endomembrane system</location>
        <topology evidence="1">Multi-pass membrane protein</topology>
    </subcellularLocation>
</comment>
<dbReference type="RefSeq" id="XP_062712461.1">
    <property type="nucleotide sequence ID" value="XM_062856477.1"/>
</dbReference>
<keyword evidence="2" id="KW-1133">Transmembrane helix</keyword>
<dbReference type="GeneID" id="109405681"/>
<dbReference type="EnsemblMetazoa" id="AALFPA23_007436.R9875">
    <property type="protein sequence ID" value="AALFPA23_007436.P9875"/>
    <property type="gene ID" value="AALFPA23_007436"/>
</dbReference>
<feature type="transmembrane region" description="Helical" evidence="2">
    <location>
        <begin position="42"/>
        <end position="64"/>
    </location>
</feature>
<protein>
    <submittedName>
        <fullName evidence="3">Uncharacterized protein</fullName>
    </submittedName>
</protein>
<name>A0ABM1YAV3_AEDAL</name>
<sequence>MNYSVLGENETFVVLRSTTTGDEDHGYNPDQQHSADEHSSTIGLLVLGLIMMMLVDQIFLPVSLNSTGIATLFSAGTFLDATTFHILPELTHNTGRGGHRTGSHSRVEATLQNTGLALLISKVPLPMFWIILTTPSESGHRAADELNPNIAQLVKPVLFCRRKRNRLIN</sequence>
<dbReference type="PANTHER" id="PTHR16133">
    <property type="entry name" value="SOLUTE CARRIER FAMILY 39 ZINC TRANSPORTER , MEMBER 9-RELATED"/>
    <property type="match status" value="1"/>
</dbReference>
<evidence type="ECO:0000313" key="3">
    <source>
        <dbReference type="EnsemblMetazoa" id="AALFPA23_007436.P9875"/>
    </source>
</evidence>
<evidence type="ECO:0000313" key="4">
    <source>
        <dbReference type="Proteomes" id="UP000069940"/>
    </source>
</evidence>